<evidence type="ECO:0000313" key="2">
    <source>
        <dbReference type="Proteomes" id="UP000807825"/>
    </source>
</evidence>
<gene>
    <name evidence="1" type="ORF">HY912_02480</name>
</gene>
<dbReference type="AlphaFoldDB" id="A0A9D6Z275"/>
<proteinExistence type="predicted"/>
<organism evidence="1 2">
    <name type="scientific">Desulfomonile tiedjei</name>
    <dbReference type="NCBI Taxonomy" id="2358"/>
    <lineage>
        <taxon>Bacteria</taxon>
        <taxon>Pseudomonadati</taxon>
        <taxon>Thermodesulfobacteriota</taxon>
        <taxon>Desulfomonilia</taxon>
        <taxon>Desulfomonilales</taxon>
        <taxon>Desulfomonilaceae</taxon>
        <taxon>Desulfomonile</taxon>
    </lineage>
</organism>
<evidence type="ECO:0000313" key="1">
    <source>
        <dbReference type="EMBL" id="MBI5248337.1"/>
    </source>
</evidence>
<dbReference type="EMBL" id="JACRDE010000069">
    <property type="protein sequence ID" value="MBI5248337.1"/>
    <property type="molecule type" value="Genomic_DNA"/>
</dbReference>
<comment type="caution">
    <text evidence="1">The sequence shown here is derived from an EMBL/GenBank/DDBJ whole genome shotgun (WGS) entry which is preliminary data.</text>
</comment>
<accession>A0A9D6Z275</accession>
<sequence length="219" mass="24642">MNRLEFIDLMRKTAQDLGSDRLTREDFSKHSGVTRNEYAKHFDTWADACAAAGLQTGFPVSHFAPKPYSKEDCVEELRRVATMLGRNDLSSKTFAKHARFSAHVVIRRFGGWKNALDAAGLELTLKSKKNSTLPTQEECVSEMKRVANLLGQSYLTGRQYDKHSTINNQRVVKVFGSWPAALAAAEISLSPHYIREIPVKELSENFLKVMQELGKIPTL</sequence>
<dbReference type="InterPro" id="IPR041025">
    <property type="entry name" value="HNH_repeat"/>
</dbReference>
<protein>
    <submittedName>
        <fullName evidence="1">Uncharacterized protein</fullName>
    </submittedName>
</protein>
<dbReference type="Proteomes" id="UP000807825">
    <property type="component" value="Unassembled WGS sequence"/>
</dbReference>
<feature type="non-terminal residue" evidence="1">
    <location>
        <position position="219"/>
    </location>
</feature>
<reference evidence="1" key="1">
    <citation type="submission" date="2020-07" db="EMBL/GenBank/DDBJ databases">
        <title>Huge and variable diversity of episymbiotic CPR bacteria and DPANN archaea in groundwater ecosystems.</title>
        <authorList>
            <person name="He C.Y."/>
            <person name="Keren R."/>
            <person name="Whittaker M."/>
            <person name="Farag I.F."/>
            <person name="Doudna J."/>
            <person name="Cate J.H.D."/>
            <person name="Banfield J.F."/>
        </authorList>
    </citation>
    <scope>NUCLEOTIDE SEQUENCE</scope>
    <source>
        <strain evidence="1">NC_groundwater_1664_Pr3_B-0.1um_52_9</strain>
    </source>
</reference>
<dbReference type="Pfam" id="PF18780">
    <property type="entry name" value="HNH_repeat"/>
    <property type="match status" value="3"/>
</dbReference>
<name>A0A9D6Z275_9BACT</name>